<keyword evidence="2" id="KW-1185">Reference proteome</keyword>
<dbReference type="AlphaFoldDB" id="A0A2R4SXJ5"/>
<dbReference type="RefSeq" id="WP_108147300.1">
    <property type="nucleotide sequence ID" value="NZ_CP026304.1"/>
</dbReference>
<dbReference type="KEGG" id="slk:SLUN_04800"/>
<dbReference type="EMBL" id="CP026304">
    <property type="protein sequence ID" value="AVZ71610.1"/>
    <property type="molecule type" value="Genomic_DNA"/>
</dbReference>
<sequence length="109" mass="11690">MPADQPVSESIEAMTAARPYFEEALGDINRALGDMQANIERLRTWTGETAGTFIAAMETWMGHGNAVKNRLQLMVDTLQAHTGNVANTHQTTVDAAAQVSSGVNALQGF</sequence>
<dbReference type="Gene3D" id="1.10.287.1060">
    <property type="entry name" value="ESAT-6-like"/>
    <property type="match status" value="1"/>
</dbReference>
<reference evidence="1 2" key="1">
    <citation type="submission" date="2018-01" db="EMBL/GenBank/DDBJ databases">
        <title>Complete genome sequence of Streptomyces lunaelactis MM109T, a Ferroverdin A producer isolated from cave moonmilk deposits.</title>
        <authorList>
            <person name="Naome A."/>
            <person name="Martinet L."/>
            <person name="Maciejewska M."/>
            <person name="Anderssen S."/>
            <person name="Adam D."/>
            <person name="Tenconi E."/>
            <person name="Deflandre B."/>
            <person name="Arguelles-Arias A."/>
            <person name="Calusinska M."/>
            <person name="Copieters W."/>
            <person name="Karim L."/>
            <person name="Hanikenne M."/>
            <person name="Baurain D."/>
            <person name="van Wezel G."/>
            <person name="Smargiasso N."/>
            <person name="de Pauw E."/>
            <person name="Delfosse P."/>
            <person name="Rigali S."/>
        </authorList>
    </citation>
    <scope>NUCLEOTIDE SEQUENCE [LARGE SCALE GENOMIC DNA]</scope>
    <source>
        <strain evidence="1 2">MM109</strain>
    </source>
</reference>
<accession>A0A2R4SXJ5</accession>
<dbReference type="InterPro" id="IPR036689">
    <property type="entry name" value="ESAT-6-like_sf"/>
</dbReference>
<dbReference type="SUPFAM" id="SSF140453">
    <property type="entry name" value="EsxAB dimer-like"/>
    <property type="match status" value="1"/>
</dbReference>
<evidence type="ECO:0000313" key="2">
    <source>
        <dbReference type="Proteomes" id="UP000244201"/>
    </source>
</evidence>
<dbReference type="GeneID" id="55654585"/>
<proteinExistence type="predicted"/>
<dbReference type="OrthoDB" id="4231069at2"/>
<dbReference type="Proteomes" id="UP000244201">
    <property type="component" value="Chromosome"/>
</dbReference>
<evidence type="ECO:0008006" key="3">
    <source>
        <dbReference type="Google" id="ProtNLM"/>
    </source>
</evidence>
<protein>
    <recommendedName>
        <fullName evidence="3">ESAT-6-like protein</fullName>
    </recommendedName>
</protein>
<gene>
    <name evidence="1" type="ORF">SLUN_04800</name>
</gene>
<name>A0A2R4SXJ5_9ACTN</name>
<organism evidence="1 2">
    <name type="scientific">Streptomyces lunaelactis</name>
    <dbReference type="NCBI Taxonomy" id="1535768"/>
    <lineage>
        <taxon>Bacteria</taxon>
        <taxon>Bacillati</taxon>
        <taxon>Actinomycetota</taxon>
        <taxon>Actinomycetes</taxon>
        <taxon>Kitasatosporales</taxon>
        <taxon>Streptomycetaceae</taxon>
        <taxon>Streptomyces</taxon>
    </lineage>
</organism>
<evidence type="ECO:0000313" key="1">
    <source>
        <dbReference type="EMBL" id="AVZ71610.1"/>
    </source>
</evidence>